<dbReference type="EMBL" id="NOKQ01000189">
    <property type="protein sequence ID" value="OZS78657.1"/>
    <property type="molecule type" value="Genomic_DNA"/>
</dbReference>
<feature type="domain" description="DinB-like" evidence="1">
    <location>
        <begin position="7"/>
        <end position="156"/>
    </location>
</feature>
<dbReference type="AlphaFoldDB" id="A0A264W6K4"/>
<gene>
    <name evidence="2" type="ORF">CF394_05055</name>
</gene>
<keyword evidence="3" id="KW-1185">Reference proteome</keyword>
<dbReference type="OrthoDB" id="1495892at2"/>
<dbReference type="Gene3D" id="1.20.120.450">
    <property type="entry name" value="dinb family like domain"/>
    <property type="match status" value="1"/>
</dbReference>
<dbReference type="Pfam" id="PF12867">
    <property type="entry name" value="DinB_2"/>
    <property type="match status" value="1"/>
</dbReference>
<dbReference type="InterPro" id="IPR034660">
    <property type="entry name" value="DinB/YfiT-like"/>
</dbReference>
<comment type="caution">
    <text evidence="2">The sequence shown here is derived from an EMBL/GenBank/DDBJ whole genome shotgun (WGS) entry which is preliminary data.</text>
</comment>
<name>A0A264W6K4_9BACL</name>
<accession>A0A264W6K4</accession>
<proteinExistence type="predicted"/>
<dbReference type="Proteomes" id="UP000217065">
    <property type="component" value="Unassembled WGS sequence"/>
</dbReference>
<reference evidence="2 3" key="1">
    <citation type="submission" date="2017-07" db="EMBL/GenBank/DDBJ databases">
        <title>Tetzosporium hominis gen.nov. sp.nov.</title>
        <authorList>
            <person name="Tetz G."/>
            <person name="Tetz V."/>
        </authorList>
    </citation>
    <scope>NUCLEOTIDE SEQUENCE [LARGE SCALE GENOMIC DNA]</scope>
    <source>
        <strain evidence="2 3">VT-49</strain>
    </source>
</reference>
<dbReference type="SUPFAM" id="SSF109854">
    <property type="entry name" value="DinB/YfiT-like putative metalloenzymes"/>
    <property type="match status" value="1"/>
</dbReference>
<dbReference type="InterPro" id="IPR024775">
    <property type="entry name" value="DinB-like"/>
</dbReference>
<protein>
    <recommendedName>
        <fullName evidence="1">DinB-like domain-containing protein</fullName>
    </recommendedName>
</protein>
<sequence length="168" mass="19077">MNSMNPRYELLQRLRNYTEEAIHFKPSAEAWSICQVTDHCLAVAHEYLDAAEACQEATGDSADSKTAFGAELFERGEFPTIKITLPPDMNQPPNNSLLRAELEAELVNLTVRMDEVEKKVVSIPATNRVKHDGFGWLNASEWYALVDMHFRHHERQFSELEQSLKGGS</sequence>
<evidence type="ECO:0000313" key="3">
    <source>
        <dbReference type="Proteomes" id="UP000217065"/>
    </source>
</evidence>
<evidence type="ECO:0000259" key="1">
    <source>
        <dbReference type="Pfam" id="PF12867"/>
    </source>
</evidence>
<evidence type="ECO:0000313" key="2">
    <source>
        <dbReference type="EMBL" id="OZS78657.1"/>
    </source>
</evidence>
<organism evidence="2 3">
    <name type="scientific">Tetzosporium hominis</name>
    <dbReference type="NCBI Taxonomy" id="2020506"/>
    <lineage>
        <taxon>Bacteria</taxon>
        <taxon>Bacillati</taxon>
        <taxon>Bacillota</taxon>
        <taxon>Bacilli</taxon>
        <taxon>Bacillales</taxon>
        <taxon>Caryophanaceae</taxon>
        <taxon>Tetzosporium</taxon>
    </lineage>
</organism>